<reference evidence="2 3" key="1">
    <citation type="submission" date="2020-11" db="EMBL/GenBank/DDBJ databases">
        <title>Description of Pontivivens ytuae sp. nov. isolated from deep sea sediment of Mariana Trench.</title>
        <authorList>
            <person name="Wang Z."/>
            <person name="Sun Q.-L."/>
            <person name="Xu X.-D."/>
            <person name="Tang Y.-Z."/>
            <person name="Zhang J."/>
        </authorList>
    </citation>
    <scope>NUCLEOTIDE SEQUENCE [LARGE SCALE GENOMIC DNA]</scope>
    <source>
        <strain evidence="2 3">MT2928</strain>
    </source>
</reference>
<sequence length="170" mass="18394">MTPPIRPASPEDAATIARIHVESWHETYTGLIPNAFLDQLDVARSTAFWTKQIAAPGASRILIAGEVAFANAGPMRDDGLRAAGCLHELYALYILKSGQRRGLGTALFTTALEGLDGDTGLWVLEDNHAARRFYTAIGAARIPGADKDVPFGEATRTELAYRWASSHQES</sequence>
<organism evidence="2 3">
    <name type="scientific">Pontivivens ytuae</name>
    <dbReference type="NCBI Taxonomy" id="2789856"/>
    <lineage>
        <taxon>Bacteria</taxon>
        <taxon>Pseudomonadati</taxon>
        <taxon>Pseudomonadota</taxon>
        <taxon>Alphaproteobacteria</taxon>
        <taxon>Rhodobacterales</taxon>
        <taxon>Paracoccaceae</taxon>
        <taxon>Pontivivens</taxon>
    </lineage>
</organism>
<dbReference type="Pfam" id="PF00583">
    <property type="entry name" value="Acetyltransf_1"/>
    <property type="match status" value="1"/>
</dbReference>
<dbReference type="EMBL" id="CP064942">
    <property type="protein sequence ID" value="QPH52856.1"/>
    <property type="molecule type" value="Genomic_DNA"/>
</dbReference>
<dbReference type="InterPro" id="IPR000182">
    <property type="entry name" value="GNAT_dom"/>
</dbReference>
<protein>
    <submittedName>
        <fullName evidence="2">GNAT family N-acetyltransferase</fullName>
    </submittedName>
</protein>
<keyword evidence="2" id="KW-0808">Transferase</keyword>
<dbReference type="PROSITE" id="PS51186">
    <property type="entry name" value="GNAT"/>
    <property type="match status" value="1"/>
</dbReference>
<dbReference type="GO" id="GO:0016747">
    <property type="term" value="F:acyltransferase activity, transferring groups other than amino-acyl groups"/>
    <property type="evidence" value="ECO:0007669"/>
    <property type="project" value="InterPro"/>
</dbReference>
<name>A0A7S9LPR7_9RHOB</name>
<dbReference type="AlphaFoldDB" id="A0A7S9LPR7"/>
<keyword evidence="3" id="KW-1185">Reference proteome</keyword>
<accession>A0A7S9LPR7</accession>
<evidence type="ECO:0000259" key="1">
    <source>
        <dbReference type="PROSITE" id="PS51186"/>
    </source>
</evidence>
<dbReference type="SUPFAM" id="SSF55729">
    <property type="entry name" value="Acyl-CoA N-acyltransferases (Nat)"/>
    <property type="match status" value="1"/>
</dbReference>
<dbReference type="InterPro" id="IPR016181">
    <property type="entry name" value="Acyl_CoA_acyltransferase"/>
</dbReference>
<dbReference type="Proteomes" id="UP000594800">
    <property type="component" value="Chromosome"/>
</dbReference>
<feature type="domain" description="N-acetyltransferase" evidence="1">
    <location>
        <begin position="3"/>
        <end position="162"/>
    </location>
</feature>
<evidence type="ECO:0000313" key="2">
    <source>
        <dbReference type="EMBL" id="QPH52856.1"/>
    </source>
</evidence>
<dbReference type="KEGG" id="poz:I0K15_13695"/>
<dbReference type="Gene3D" id="3.40.630.30">
    <property type="match status" value="1"/>
</dbReference>
<gene>
    <name evidence="2" type="ORF">I0K15_13695</name>
</gene>
<evidence type="ECO:0000313" key="3">
    <source>
        <dbReference type="Proteomes" id="UP000594800"/>
    </source>
</evidence>
<proteinExistence type="predicted"/>
<dbReference type="RefSeq" id="WP_196102067.1">
    <property type="nucleotide sequence ID" value="NZ_CP064942.1"/>
</dbReference>